<evidence type="ECO:0000313" key="5">
    <source>
        <dbReference type="Proteomes" id="UP000183974"/>
    </source>
</evidence>
<keyword evidence="2" id="KW-1133">Transmembrane helix</keyword>
<feature type="transmembrane region" description="Helical" evidence="2">
    <location>
        <begin position="121"/>
        <end position="140"/>
    </location>
</feature>
<comment type="function">
    <text evidence="1">Part of the tripartite ATP-independent periplasmic (TRAP) transport system.</text>
</comment>
<feature type="transmembrane region" description="Helical" evidence="2">
    <location>
        <begin position="576"/>
        <end position="605"/>
    </location>
</feature>
<protein>
    <submittedName>
        <fullName evidence="4">TRAP transporter, 4TM/12TM fusion protein</fullName>
    </submittedName>
</protein>
<keyword evidence="2" id="KW-0812">Transmembrane</keyword>
<keyword evidence="2" id="KW-0472">Membrane</keyword>
<gene>
    <name evidence="4" type="ORF">SAMN05444398_111110</name>
</gene>
<feature type="domain" description="TRAP C4-dicarboxylate transport system permease DctM subunit" evidence="3">
    <location>
        <begin position="104"/>
        <end position="536"/>
    </location>
</feature>
<feature type="transmembrane region" description="Helical" evidence="2">
    <location>
        <begin position="160"/>
        <end position="183"/>
    </location>
</feature>
<feature type="transmembrane region" description="Helical" evidence="2">
    <location>
        <begin position="210"/>
        <end position="237"/>
    </location>
</feature>
<keyword evidence="1" id="KW-0997">Cell inner membrane</keyword>
<feature type="transmembrane region" description="Helical" evidence="2">
    <location>
        <begin position="449"/>
        <end position="471"/>
    </location>
</feature>
<organism evidence="4 5">
    <name type="scientific">Roseovarius pacificus</name>
    <dbReference type="NCBI Taxonomy" id="337701"/>
    <lineage>
        <taxon>Bacteria</taxon>
        <taxon>Pseudomonadati</taxon>
        <taxon>Pseudomonadota</taxon>
        <taxon>Alphaproteobacteria</taxon>
        <taxon>Rhodobacterales</taxon>
        <taxon>Roseobacteraceae</taxon>
        <taxon>Roseovarius</taxon>
    </lineage>
</organism>
<evidence type="ECO:0000256" key="1">
    <source>
        <dbReference type="RuleBase" id="RU369079"/>
    </source>
</evidence>
<dbReference type="InterPro" id="IPR010656">
    <property type="entry name" value="DctM"/>
</dbReference>
<keyword evidence="1" id="KW-0813">Transport</keyword>
<dbReference type="STRING" id="337701.SAMN05444398_111110"/>
<feature type="transmembrane region" description="Helical" evidence="2">
    <location>
        <begin position="509"/>
        <end position="526"/>
    </location>
</feature>
<name>A0A1M7GVW1_9RHOB</name>
<reference evidence="4 5" key="1">
    <citation type="submission" date="2016-11" db="EMBL/GenBank/DDBJ databases">
        <authorList>
            <person name="Jaros S."/>
            <person name="Januszkiewicz K."/>
            <person name="Wedrychowicz H."/>
        </authorList>
    </citation>
    <scope>NUCLEOTIDE SEQUENCE [LARGE SCALE GENOMIC DNA]</scope>
    <source>
        <strain evidence="4 5">DSM 29589</strain>
    </source>
</reference>
<feature type="transmembrane region" description="Helical" evidence="2">
    <location>
        <begin position="477"/>
        <end position="497"/>
    </location>
</feature>
<feature type="transmembrane region" description="Helical" evidence="2">
    <location>
        <begin position="97"/>
        <end position="114"/>
    </location>
</feature>
<feature type="transmembrane region" description="Helical" evidence="2">
    <location>
        <begin position="538"/>
        <end position="564"/>
    </location>
</feature>
<dbReference type="AlphaFoldDB" id="A0A1M7GVW1"/>
<dbReference type="PANTHER" id="PTHR43849">
    <property type="entry name" value="BLL3936 PROTEIN"/>
    <property type="match status" value="1"/>
</dbReference>
<dbReference type="GO" id="GO:0005886">
    <property type="term" value="C:plasma membrane"/>
    <property type="evidence" value="ECO:0007669"/>
    <property type="project" value="UniProtKB-SubCell"/>
</dbReference>
<evidence type="ECO:0000259" key="3">
    <source>
        <dbReference type="Pfam" id="PF06808"/>
    </source>
</evidence>
<dbReference type="GO" id="GO:0022857">
    <property type="term" value="F:transmembrane transporter activity"/>
    <property type="evidence" value="ECO:0007669"/>
    <property type="project" value="UniProtKB-UniRule"/>
</dbReference>
<feature type="transmembrane region" description="Helical" evidence="2">
    <location>
        <begin position="286"/>
        <end position="305"/>
    </location>
</feature>
<accession>A0A1M7GVW1</accession>
<dbReference type="Proteomes" id="UP000183974">
    <property type="component" value="Unassembled WGS sequence"/>
</dbReference>
<feature type="transmembrane region" description="Helical" evidence="2">
    <location>
        <begin position="389"/>
        <end position="414"/>
    </location>
</feature>
<dbReference type="Pfam" id="PF06808">
    <property type="entry name" value="DctM"/>
    <property type="match status" value="1"/>
</dbReference>
<feature type="transmembrane region" description="Helical" evidence="2">
    <location>
        <begin position="420"/>
        <end position="442"/>
    </location>
</feature>
<feature type="transmembrane region" description="Helical" evidence="2">
    <location>
        <begin position="325"/>
        <end position="345"/>
    </location>
</feature>
<sequence>MRHVAIAASILLAAFHFWTATSGVFESFTQRNTHLLLVLAATTAFVLSRDRQAGDLRHKIMAVASVMLSISLIYNLVNADFFANRMAYVTPLDGLSIVMALLGMAGLLAVAILMMGWAFGLIIVVFLIYVALGQVLPGAFGHRGFGLSWIVDHLYYTKEGVFGIPLGVSATYIFLFVFFGALLDRCGGGKFLIDLALAMTGRLRGGPAKAAIVGSAMMGTISGSAVANVVTTGAITIPLMKRNGYRPHFAAAVEAAASSGGQLMPPVMGATAFVIAEFVGRPYQDIAVSAVVPAFLFYLGIFCAVHFEAVRQGITRSGERIEGGLWTGVLYLVPIGVVAAAVFAFSPMRAGVLGSVSVLVVAASYMLFRGEIVQLPRRILEGIEAAARAMGPVAVACAASGMIVGVLSLTGLGLTLNNAILHLAGQSLWAALVLTMLSSLILGMGLPTVAAYLVQAGVTIPALVSLGVAPIPAHLFVFYFAILGNVTPPVAVAAYAAGGVAQADPARTGWTALAISVPAFIVPYMFVLDPALVLQGGWLEILVSVATAIVGVVALAGAIVGSLWRRIAFASRLPLAAGALLMLIPGISTDVVGAVLILIGIGFAASRPAFNAIETTSEERENAP</sequence>
<keyword evidence="5" id="KW-1185">Reference proteome</keyword>
<proteinExistence type="predicted"/>
<dbReference type="EMBL" id="FRBR01000011">
    <property type="protein sequence ID" value="SHM20502.1"/>
    <property type="molecule type" value="Genomic_DNA"/>
</dbReference>
<evidence type="ECO:0000256" key="2">
    <source>
        <dbReference type="SAM" id="Phobius"/>
    </source>
</evidence>
<dbReference type="NCBIfam" id="TIGR02123">
    <property type="entry name" value="TRAP_fused"/>
    <property type="match status" value="1"/>
</dbReference>
<feature type="transmembrane region" description="Helical" evidence="2">
    <location>
        <begin position="351"/>
        <end position="368"/>
    </location>
</feature>
<keyword evidence="1" id="KW-1003">Cell membrane</keyword>
<dbReference type="InterPro" id="IPR011853">
    <property type="entry name" value="TRAP_DctM-Dct_fused"/>
</dbReference>
<feature type="transmembrane region" description="Helical" evidence="2">
    <location>
        <begin position="60"/>
        <end position="77"/>
    </location>
</feature>
<comment type="subcellular location">
    <subcellularLocation>
        <location evidence="1">Cell inner membrane</location>
        <topology evidence="1">Multi-pass membrane protein</topology>
    </subcellularLocation>
</comment>
<dbReference type="OrthoDB" id="9759894at2"/>
<dbReference type="PANTHER" id="PTHR43849:SF2">
    <property type="entry name" value="BLL3936 PROTEIN"/>
    <property type="match status" value="1"/>
</dbReference>
<evidence type="ECO:0000313" key="4">
    <source>
        <dbReference type="EMBL" id="SHM20502.1"/>
    </source>
</evidence>
<dbReference type="RefSeq" id="WP_073036017.1">
    <property type="nucleotide sequence ID" value="NZ_BMLR01000012.1"/>
</dbReference>